<feature type="DNA-binding region" description="OmpR/PhoB-type" evidence="5">
    <location>
        <begin position="126"/>
        <end position="225"/>
    </location>
</feature>
<evidence type="ECO:0000256" key="2">
    <source>
        <dbReference type="ARBA" id="ARBA00023012"/>
    </source>
</evidence>
<dbReference type="Pfam" id="PF00072">
    <property type="entry name" value="Response_reg"/>
    <property type="match status" value="1"/>
</dbReference>
<keyword evidence="9" id="KW-1185">Reference proteome</keyword>
<keyword evidence="3 5" id="KW-0238">DNA-binding</keyword>
<feature type="domain" description="Response regulatory" evidence="6">
    <location>
        <begin position="2"/>
        <end position="117"/>
    </location>
</feature>
<keyword evidence="1 4" id="KW-0597">Phosphoprotein</keyword>
<organism evidence="8 9">
    <name type="scientific">Cupriavidus malaysiensis</name>
    <dbReference type="NCBI Taxonomy" id="367825"/>
    <lineage>
        <taxon>Bacteria</taxon>
        <taxon>Pseudomonadati</taxon>
        <taxon>Pseudomonadota</taxon>
        <taxon>Betaproteobacteria</taxon>
        <taxon>Burkholderiales</taxon>
        <taxon>Burkholderiaceae</taxon>
        <taxon>Cupriavidus</taxon>
    </lineage>
</organism>
<keyword evidence="2" id="KW-0902">Two-component regulatory system</keyword>
<dbReference type="InterPro" id="IPR039420">
    <property type="entry name" value="WalR-like"/>
</dbReference>
<reference evidence="8 9" key="1">
    <citation type="submission" date="2016-10" db="EMBL/GenBank/DDBJ databases">
        <title>Complete genome sequences of three Cupriavidus strains isolated from various Malaysian environments.</title>
        <authorList>
            <person name="Abdullah A.A.-A."/>
            <person name="Shafie N.A.H."/>
            <person name="Lau N.S."/>
        </authorList>
    </citation>
    <scope>NUCLEOTIDE SEQUENCE [LARGE SCALE GENOMIC DNA]</scope>
    <source>
        <strain evidence="8 9">USMAA1020</strain>
    </source>
</reference>
<dbReference type="EMBL" id="CP017754">
    <property type="protein sequence ID" value="AOZ04768.1"/>
    <property type="molecule type" value="Genomic_DNA"/>
</dbReference>
<sequence>MKVAALQDDPTQALLLEQTLLLNGHSCVRFRGGQALMQALRRESFDMLLLDWEVRGIAGRDVLLWIRRALGAALPVMLLSERDDEAHIANCFADGADAFVAKPLRHGELAARVQALARRTAPAAGCGDLVVGVFRFALAERRAYVRNRCVPLAPKEFDLAVLLFRHAGQLVLRQILCERVWRRAVPQTSRTIDSHLSRVRTKLGLWPHNGVRLSAICAVGCRLDLLEPRSLAELRGLSPP</sequence>
<dbReference type="SUPFAM" id="SSF52172">
    <property type="entry name" value="CheY-like"/>
    <property type="match status" value="1"/>
</dbReference>
<evidence type="ECO:0000259" key="6">
    <source>
        <dbReference type="PROSITE" id="PS50110"/>
    </source>
</evidence>
<name>A0ABM6F0N0_9BURK</name>
<proteinExistence type="predicted"/>
<gene>
    <name evidence="8" type="ORF">BKK80_02170</name>
</gene>
<dbReference type="Proteomes" id="UP000177515">
    <property type="component" value="Chromosome 1"/>
</dbReference>
<evidence type="ECO:0000256" key="4">
    <source>
        <dbReference type="PROSITE-ProRule" id="PRU00169"/>
    </source>
</evidence>
<dbReference type="RefSeq" id="WP_071037627.1">
    <property type="nucleotide sequence ID" value="NZ_CP017754.1"/>
</dbReference>
<protein>
    <submittedName>
        <fullName evidence="8">Two-component system response regulator</fullName>
    </submittedName>
</protein>
<dbReference type="PROSITE" id="PS51755">
    <property type="entry name" value="OMPR_PHOB"/>
    <property type="match status" value="1"/>
</dbReference>
<evidence type="ECO:0000313" key="8">
    <source>
        <dbReference type="EMBL" id="AOZ04768.1"/>
    </source>
</evidence>
<feature type="domain" description="OmpR/PhoB-type" evidence="7">
    <location>
        <begin position="126"/>
        <end position="225"/>
    </location>
</feature>
<evidence type="ECO:0000256" key="5">
    <source>
        <dbReference type="PROSITE-ProRule" id="PRU01091"/>
    </source>
</evidence>
<evidence type="ECO:0000256" key="3">
    <source>
        <dbReference type="ARBA" id="ARBA00023125"/>
    </source>
</evidence>
<evidence type="ECO:0000313" key="9">
    <source>
        <dbReference type="Proteomes" id="UP000177515"/>
    </source>
</evidence>
<dbReference type="InterPro" id="IPR001867">
    <property type="entry name" value="OmpR/PhoB-type_DNA-bd"/>
</dbReference>
<dbReference type="SMART" id="SM00448">
    <property type="entry name" value="REC"/>
    <property type="match status" value="1"/>
</dbReference>
<dbReference type="PANTHER" id="PTHR48111">
    <property type="entry name" value="REGULATOR OF RPOS"/>
    <property type="match status" value="1"/>
</dbReference>
<dbReference type="PROSITE" id="PS50110">
    <property type="entry name" value="RESPONSE_REGULATORY"/>
    <property type="match status" value="1"/>
</dbReference>
<evidence type="ECO:0000259" key="7">
    <source>
        <dbReference type="PROSITE" id="PS51755"/>
    </source>
</evidence>
<dbReference type="InterPro" id="IPR011006">
    <property type="entry name" value="CheY-like_superfamily"/>
</dbReference>
<evidence type="ECO:0000256" key="1">
    <source>
        <dbReference type="ARBA" id="ARBA00022553"/>
    </source>
</evidence>
<dbReference type="Pfam" id="PF00486">
    <property type="entry name" value="Trans_reg_C"/>
    <property type="match status" value="1"/>
</dbReference>
<dbReference type="Gene3D" id="1.10.10.10">
    <property type="entry name" value="Winged helix-like DNA-binding domain superfamily/Winged helix DNA-binding domain"/>
    <property type="match status" value="1"/>
</dbReference>
<dbReference type="InterPro" id="IPR001789">
    <property type="entry name" value="Sig_transdc_resp-reg_receiver"/>
</dbReference>
<dbReference type="SMART" id="SM00862">
    <property type="entry name" value="Trans_reg_C"/>
    <property type="match status" value="1"/>
</dbReference>
<dbReference type="CDD" id="cd00383">
    <property type="entry name" value="trans_reg_C"/>
    <property type="match status" value="1"/>
</dbReference>
<dbReference type="PANTHER" id="PTHR48111:SF40">
    <property type="entry name" value="PHOSPHATE REGULON TRANSCRIPTIONAL REGULATORY PROTEIN PHOB"/>
    <property type="match status" value="1"/>
</dbReference>
<dbReference type="Gene3D" id="3.40.50.2300">
    <property type="match status" value="1"/>
</dbReference>
<accession>A0ABM6F0N0</accession>
<feature type="modified residue" description="4-aspartylphosphate" evidence="4">
    <location>
        <position position="51"/>
    </location>
</feature>
<dbReference type="InterPro" id="IPR036388">
    <property type="entry name" value="WH-like_DNA-bd_sf"/>
</dbReference>